<accession>A0AAE9D4P8</accession>
<dbReference type="AlphaFoldDB" id="A0AAE9D4P8"/>
<organism evidence="1 2">
    <name type="scientific">Caenorhabditis briggsae</name>
    <dbReference type="NCBI Taxonomy" id="6238"/>
    <lineage>
        <taxon>Eukaryota</taxon>
        <taxon>Metazoa</taxon>
        <taxon>Ecdysozoa</taxon>
        <taxon>Nematoda</taxon>
        <taxon>Chromadorea</taxon>
        <taxon>Rhabditida</taxon>
        <taxon>Rhabditina</taxon>
        <taxon>Rhabditomorpha</taxon>
        <taxon>Rhabditoidea</taxon>
        <taxon>Rhabditidae</taxon>
        <taxon>Peloderinae</taxon>
        <taxon>Caenorhabditis</taxon>
    </lineage>
</organism>
<sequence>MDVSLHDSKKARKIAAAVSLLKQQEMAILAVTRPYENPMEVLNVIRKDQFDLFLKTVNLSLSTNQTEFFVGVKREAFDHLLSLCRTRNREISIPAASFF</sequence>
<proteinExistence type="predicted"/>
<dbReference type="Proteomes" id="UP000827892">
    <property type="component" value="Chromosome IV"/>
</dbReference>
<protein>
    <submittedName>
        <fullName evidence="1">Uncharacterized protein</fullName>
    </submittedName>
</protein>
<evidence type="ECO:0000313" key="2">
    <source>
        <dbReference type="Proteomes" id="UP000827892"/>
    </source>
</evidence>
<reference evidence="1 2" key="1">
    <citation type="submission" date="2022-05" db="EMBL/GenBank/DDBJ databases">
        <title>Chromosome-level reference genomes for two strains of Caenorhabditis briggsae: an improved platform for comparative genomics.</title>
        <authorList>
            <person name="Stevens L."/>
            <person name="Andersen E.C."/>
        </authorList>
    </citation>
    <scope>NUCLEOTIDE SEQUENCE [LARGE SCALE GENOMIC DNA]</scope>
    <source>
        <strain evidence="1">QX1410_ONT</strain>
        <tissue evidence="1">Whole-organism</tissue>
    </source>
</reference>
<dbReference type="EMBL" id="CP090894">
    <property type="protein sequence ID" value="ULT93834.1"/>
    <property type="molecule type" value="Genomic_DNA"/>
</dbReference>
<evidence type="ECO:0000313" key="1">
    <source>
        <dbReference type="EMBL" id="ULT93834.1"/>
    </source>
</evidence>
<gene>
    <name evidence="1" type="ORF">L3Y34_003381</name>
</gene>
<name>A0AAE9D4P8_CAEBR</name>